<dbReference type="Proteomes" id="UP001153331">
    <property type="component" value="Unassembled WGS sequence"/>
</dbReference>
<keyword evidence="2" id="KW-1185">Reference proteome</keyword>
<comment type="caution">
    <text evidence="1">The sequence shown here is derived from an EMBL/GenBank/DDBJ whole genome shotgun (WGS) entry which is preliminary data.</text>
</comment>
<organism evidence="1 2">
    <name type="scientific">Boeremia exigua</name>
    <dbReference type="NCBI Taxonomy" id="749465"/>
    <lineage>
        <taxon>Eukaryota</taxon>
        <taxon>Fungi</taxon>
        <taxon>Dikarya</taxon>
        <taxon>Ascomycota</taxon>
        <taxon>Pezizomycotina</taxon>
        <taxon>Dothideomycetes</taxon>
        <taxon>Pleosporomycetidae</taxon>
        <taxon>Pleosporales</taxon>
        <taxon>Pleosporineae</taxon>
        <taxon>Didymellaceae</taxon>
        <taxon>Boeremia</taxon>
    </lineage>
</organism>
<protein>
    <submittedName>
        <fullName evidence="1">Uncharacterized protein</fullName>
    </submittedName>
</protein>
<sequence length="383" mass="42076">MAPMISEPPSPRSRRQAFIATCSPDELLGQVIKTLCPRYNIDAPHLLALRQVLSSTIVAPRKPPTLKRTRPDKRIGELGSIHDTSRRSLHGINGPPMSATQTFYFHHKDPDFERLLPQVDRSRYEQLHEMATQSATVTKEVQGSQESAEPFLPDTSATVATQRRRLRQDATPPPAYDDIETEYSSRRAQHLRNTCVAEEPHCDSSIACSVPQKDATANSKKIQPTSIPTITITSPDSQAKSATSTSEDTVVPFPPLRETDTAIELPDIPDIHAVPGLSYARTSHNLQYTDTQDTVNSTQQSDVFSPPVEFVHFTPPTQEEIHDIGLSQIETSVAPGVDALGAIKSKVTSPHMNFPMSLLGKHPRTEAESADNEQGAKRSKAAA</sequence>
<accession>A0ACC2IL35</accession>
<evidence type="ECO:0000313" key="1">
    <source>
        <dbReference type="EMBL" id="KAJ8115908.1"/>
    </source>
</evidence>
<proteinExistence type="predicted"/>
<name>A0ACC2IL35_9PLEO</name>
<gene>
    <name evidence="1" type="ORF">OPT61_g2556</name>
</gene>
<dbReference type="EMBL" id="JAPHNI010000117">
    <property type="protein sequence ID" value="KAJ8115908.1"/>
    <property type="molecule type" value="Genomic_DNA"/>
</dbReference>
<evidence type="ECO:0000313" key="2">
    <source>
        <dbReference type="Proteomes" id="UP001153331"/>
    </source>
</evidence>
<reference evidence="1" key="1">
    <citation type="submission" date="2022-11" db="EMBL/GenBank/DDBJ databases">
        <title>Genome Sequence of Boeremia exigua.</title>
        <authorList>
            <person name="Buettner E."/>
        </authorList>
    </citation>
    <scope>NUCLEOTIDE SEQUENCE</scope>
    <source>
        <strain evidence="1">CU02</strain>
    </source>
</reference>